<dbReference type="EMBL" id="MU001973">
    <property type="protein sequence ID" value="KAF2792370.1"/>
    <property type="molecule type" value="Genomic_DNA"/>
</dbReference>
<dbReference type="PANTHER" id="PTHR43364">
    <property type="entry name" value="NADH-SPECIFIC METHYLGLYOXAL REDUCTASE-RELATED"/>
    <property type="match status" value="1"/>
</dbReference>
<evidence type="ECO:0000313" key="4">
    <source>
        <dbReference type="Proteomes" id="UP000799757"/>
    </source>
</evidence>
<dbReference type="OrthoDB" id="48988at2759"/>
<keyword evidence="1" id="KW-0560">Oxidoreductase</keyword>
<dbReference type="GO" id="GO:0016491">
    <property type="term" value="F:oxidoreductase activity"/>
    <property type="evidence" value="ECO:0007669"/>
    <property type="project" value="UniProtKB-KW"/>
</dbReference>
<dbReference type="InterPro" id="IPR023210">
    <property type="entry name" value="NADP_OxRdtase_dom"/>
</dbReference>
<dbReference type="Gene3D" id="3.20.20.100">
    <property type="entry name" value="NADP-dependent oxidoreductase domain"/>
    <property type="match status" value="1"/>
</dbReference>
<dbReference type="AlphaFoldDB" id="A0A6A6X778"/>
<feature type="domain" description="NADP-dependent oxidoreductase" evidence="2">
    <location>
        <begin position="6"/>
        <end position="320"/>
    </location>
</feature>
<reference evidence="3" key="1">
    <citation type="journal article" date="2020" name="Stud. Mycol.">
        <title>101 Dothideomycetes genomes: a test case for predicting lifestyles and emergence of pathogens.</title>
        <authorList>
            <person name="Haridas S."/>
            <person name="Albert R."/>
            <person name="Binder M."/>
            <person name="Bloem J."/>
            <person name="Labutti K."/>
            <person name="Salamov A."/>
            <person name="Andreopoulos B."/>
            <person name="Baker S."/>
            <person name="Barry K."/>
            <person name="Bills G."/>
            <person name="Bluhm B."/>
            <person name="Cannon C."/>
            <person name="Castanera R."/>
            <person name="Culley D."/>
            <person name="Daum C."/>
            <person name="Ezra D."/>
            <person name="Gonzalez J."/>
            <person name="Henrissat B."/>
            <person name="Kuo A."/>
            <person name="Liang C."/>
            <person name="Lipzen A."/>
            <person name="Lutzoni F."/>
            <person name="Magnuson J."/>
            <person name="Mondo S."/>
            <person name="Nolan M."/>
            <person name="Ohm R."/>
            <person name="Pangilinan J."/>
            <person name="Park H.-J."/>
            <person name="Ramirez L."/>
            <person name="Alfaro M."/>
            <person name="Sun H."/>
            <person name="Tritt A."/>
            <person name="Yoshinaga Y."/>
            <person name="Zwiers L.-H."/>
            <person name="Turgeon B."/>
            <person name="Goodwin S."/>
            <person name="Spatafora J."/>
            <person name="Crous P."/>
            <person name="Grigoriev I."/>
        </authorList>
    </citation>
    <scope>NUCLEOTIDE SEQUENCE</scope>
    <source>
        <strain evidence="3">CBS 109.77</strain>
    </source>
</reference>
<gene>
    <name evidence="3" type="ORF">K505DRAFT_278970</name>
</gene>
<accession>A0A6A6X778</accession>
<dbReference type="Pfam" id="PF00248">
    <property type="entry name" value="Aldo_ket_red"/>
    <property type="match status" value="1"/>
</dbReference>
<evidence type="ECO:0000256" key="1">
    <source>
        <dbReference type="ARBA" id="ARBA00023002"/>
    </source>
</evidence>
<organism evidence="3 4">
    <name type="scientific">Melanomma pulvis-pyrius CBS 109.77</name>
    <dbReference type="NCBI Taxonomy" id="1314802"/>
    <lineage>
        <taxon>Eukaryota</taxon>
        <taxon>Fungi</taxon>
        <taxon>Dikarya</taxon>
        <taxon>Ascomycota</taxon>
        <taxon>Pezizomycotina</taxon>
        <taxon>Dothideomycetes</taxon>
        <taxon>Pleosporomycetidae</taxon>
        <taxon>Pleosporales</taxon>
        <taxon>Melanommataceae</taxon>
        <taxon>Melanomma</taxon>
    </lineage>
</organism>
<protein>
    <submittedName>
        <fullName evidence="3">Aldo/keto reductase</fullName>
    </submittedName>
</protein>
<proteinExistence type="predicted"/>
<evidence type="ECO:0000313" key="3">
    <source>
        <dbReference type="EMBL" id="KAF2792370.1"/>
    </source>
</evidence>
<name>A0A6A6X778_9PLEO</name>
<dbReference type="InterPro" id="IPR050523">
    <property type="entry name" value="AKR_Detox_Biosynth"/>
</dbReference>
<dbReference type="PANTHER" id="PTHR43364:SF4">
    <property type="entry name" value="NAD(P)-LINKED OXIDOREDUCTASE SUPERFAMILY PROTEIN"/>
    <property type="match status" value="1"/>
</dbReference>
<dbReference type="Proteomes" id="UP000799757">
    <property type="component" value="Unassembled WGS sequence"/>
</dbReference>
<keyword evidence="4" id="KW-1185">Reference proteome</keyword>
<dbReference type="CDD" id="cd19075">
    <property type="entry name" value="AKR_AKR7A1-5"/>
    <property type="match status" value="1"/>
</dbReference>
<dbReference type="InterPro" id="IPR036812">
    <property type="entry name" value="NAD(P)_OxRdtase_dom_sf"/>
</dbReference>
<sequence length="333" mass="36579">MPPPKIYIGSGTWGDRISKHGIEELAAALKELGVREIDTAPIYPLPNPGGAEKLIGDLQYAKKGFLIDSKILYFGNGDGTLSATAIQESLDQSLTNLKIEKLNVLYCHGPDKTTPLAEQAAALDAEFRKGKFAKLGVCNFTPEMLEEWLEIAGEKGYIKPSVFQGQYNILCRAYEEKLFPLLRKHGITFAAYSPLAGGFLTGKVTFSTGADDLRGTRFEVSDENYVGMGYRRWYDKPSMHAAVRKMQELCTAHSVEMGDAACRWVLHHSLLDGGPLLLSREKCDAVIVGPNSLSQLAKYAEAYKEGPLPDELAKGLDGLWEIIKDDASSIIVF</sequence>
<evidence type="ECO:0000259" key="2">
    <source>
        <dbReference type="Pfam" id="PF00248"/>
    </source>
</evidence>
<dbReference type="SUPFAM" id="SSF51430">
    <property type="entry name" value="NAD(P)-linked oxidoreductase"/>
    <property type="match status" value="1"/>
</dbReference>